<reference evidence="2 3" key="1">
    <citation type="submission" date="2018-12" db="EMBL/GenBank/DDBJ databases">
        <authorList>
            <person name="Grouzdev D.S."/>
            <person name="Krutkina M.S."/>
        </authorList>
    </citation>
    <scope>NUCLEOTIDE SEQUENCE [LARGE SCALE GENOMIC DNA]</scope>
    <source>
        <strain evidence="2 3">RmlP026</strain>
    </source>
</reference>
<dbReference type="OrthoDB" id="7305227at2"/>
<evidence type="ECO:0000313" key="3">
    <source>
        <dbReference type="Proteomes" id="UP000290759"/>
    </source>
</evidence>
<dbReference type="PROSITE" id="PS50943">
    <property type="entry name" value="HTH_CROC1"/>
    <property type="match status" value="1"/>
</dbReference>
<dbReference type="InterPro" id="IPR010982">
    <property type="entry name" value="Lambda_DNA-bd_dom_sf"/>
</dbReference>
<evidence type="ECO:0000259" key="1">
    <source>
        <dbReference type="PROSITE" id="PS50943"/>
    </source>
</evidence>
<dbReference type="SUPFAM" id="SSF47413">
    <property type="entry name" value="lambda repressor-like DNA-binding domains"/>
    <property type="match status" value="1"/>
</dbReference>
<reference evidence="2 3" key="2">
    <citation type="submission" date="2019-02" db="EMBL/GenBank/DDBJ databases">
        <title>'Lichenibacterium ramalinii' gen. nov. sp. nov., 'Lichenibacterium minor' gen. nov. sp. nov.</title>
        <authorList>
            <person name="Pankratov T."/>
        </authorList>
    </citation>
    <scope>NUCLEOTIDE SEQUENCE [LARGE SCALE GENOMIC DNA]</scope>
    <source>
        <strain evidence="2 3">RmlP026</strain>
    </source>
</reference>
<dbReference type="AlphaFoldDB" id="A0A4Q2U8B2"/>
<comment type="caution">
    <text evidence="2">The sequence shown here is derived from an EMBL/GenBank/DDBJ whole genome shotgun (WGS) entry which is preliminary data.</text>
</comment>
<feature type="domain" description="HTH cro/C1-type" evidence="1">
    <location>
        <begin position="7"/>
        <end position="63"/>
    </location>
</feature>
<dbReference type="GO" id="GO:0003677">
    <property type="term" value="F:DNA binding"/>
    <property type="evidence" value="ECO:0007669"/>
    <property type="project" value="InterPro"/>
</dbReference>
<gene>
    <name evidence="2" type="ORF">D3273_13355</name>
</gene>
<dbReference type="SMART" id="SM00530">
    <property type="entry name" value="HTH_XRE"/>
    <property type="match status" value="1"/>
</dbReference>
<sequence>MLTGEQLRAARAMLKVEQGELSELSGVSVETIKRLERMDGLLSANSKTLDALQRALEADGVVFLPENGGLAGTRLRRDPPANIRTRIARGRKVEQKDGER</sequence>
<dbReference type="CDD" id="cd00093">
    <property type="entry name" value="HTH_XRE"/>
    <property type="match status" value="1"/>
</dbReference>
<name>A0A4Q2U8B2_9HYPH</name>
<evidence type="ECO:0000313" key="2">
    <source>
        <dbReference type="EMBL" id="RYC31371.1"/>
    </source>
</evidence>
<dbReference type="Gene3D" id="1.10.260.40">
    <property type="entry name" value="lambda repressor-like DNA-binding domains"/>
    <property type="match status" value="1"/>
</dbReference>
<proteinExistence type="predicted"/>
<dbReference type="InterPro" id="IPR001387">
    <property type="entry name" value="Cro/C1-type_HTH"/>
</dbReference>
<accession>A0A4Q2U8B2</accession>
<keyword evidence="3" id="KW-1185">Reference proteome</keyword>
<dbReference type="Proteomes" id="UP000290759">
    <property type="component" value="Unassembled WGS sequence"/>
</dbReference>
<protein>
    <submittedName>
        <fullName evidence="2">XRE family transcriptional regulator</fullName>
    </submittedName>
</protein>
<dbReference type="EMBL" id="QYBB01000014">
    <property type="protein sequence ID" value="RYC31371.1"/>
    <property type="molecule type" value="Genomic_DNA"/>
</dbReference>
<organism evidence="2 3">
    <name type="scientific">Lichenibacterium minor</name>
    <dbReference type="NCBI Taxonomy" id="2316528"/>
    <lineage>
        <taxon>Bacteria</taxon>
        <taxon>Pseudomonadati</taxon>
        <taxon>Pseudomonadota</taxon>
        <taxon>Alphaproteobacteria</taxon>
        <taxon>Hyphomicrobiales</taxon>
        <taxon>Lichenihabitantaceae</taxon>
        <taxon>Lichenibacterium</taxon>
    </lineage>
</organism>